<dbReference type="GO" id="GO:0008270">
    <property type="term" value="F:zinc ion binding"/>
    <property type="evidence" value="ECO:0007669"/>
    <property type="project" value="UniProtKB-UniRule"/>
</dbReference>
<evidence type="ECO:0000313" key="4">
    <source>
        <dbReference type="EMBL" id="OIT22786.1"/>
    </source>
</evidence>
<gene>
    <name evidence="4" type="primary">FAR1_5</name>
    <name evidence="4" type="ORF">A4A49_29838</name>
</gene>
<feature type="region of interest" description="Disordered" evidence="2">
    <location>
        <begin position="1"/>
        <end position="23"/>
    </location>
</feature>
<organism evidence="4 5">
    <name type="scientific">Nicotiana attenuata</name>
    <name type="common">Coyote tobacco</name>
    <dbReference type="NCBI Taxonomy" id="49451"/>
    <lineage>
        <taxon>Eukaryota</taxon>
        <taxon>Viridiplantae</taxon>
        <taxon>Streptophyta</taxon>
        <taxon>Embryophyta</taxon>
        <taxon>Tracheophyta</taxon>
        <taxon>Spermatophyta</taxon>
        <taxon>Magnoliopsida</taxon>
        <taxon>eudicotyledons</taxon>
        <taxon>Gunneridae</taxon>
        <taxon>Pentapetalae</taxon>
        <taxon>asterids</taxon>
        <taxon>lamiids</taxon>
        <taxon>Solanales</taxon>
        <taxon>Solanaceae</taxon>
        <taxon>Nicotianoideae</taxon>
        <taxon>Nicotianeae</taxon>
        <taxon>Nicotiana</taxon>
    </lineage>
</organism>
<protein>
    <recommendedName>
        <fullName evidence="1">Protein FAR1-RELATED SEQUENCE</fullName>
    </recommendedName>
</protein>
<proteinExistence type="inferred from homology"/>
<keyword evidence="1" id="KW-0863">Zinc-finger</keyword>
<comment type="caution">
    <text evidence="4">The sequence shown here is derived from an EMBL/GenBank/DDBJ whole genome shotgun (WGS) entry which is preliminary data.</text>
</comment>
<keyword evidence="1" id="KW-0539">Nucleus</keyword>
<dbReference type="AlphaFoldDB" id="A0A1J6JYE0"/>
<dbReference type="Gramene" id="OIT22786">
    <property type="protein sequence ID" value="OIT22786"/>
    <property type="gene ID" value="A4A49_29838"/>
</dbReference>
<comment type="function">
    <text evidence="1">Putative transcription activator involved in regulating light control of development.</text>
</comment>
<evidence type="ECO:0000313" key="5">
    <source>
        <dbReference type="Proteomes" id="UP000187609"/>
    </source>
</evidence>
<dbReference type="GO" id="GO:0005634">
    <property type="term" value="C:nucleus"/>
    <property type="evidence" value="ECO:0007669"/>
    <property type="project" value="UniProtKB-SubCell"/>
</dbReference>
<keyword evidence="1" id="KW-0479">Metal-binding</keyword>
<dbReference type="InterPro" id="IPR004330">
    <property type="entry name" value="FAR1_DNA_bnd_dom"/>
</dbReference>
<name>A0A1J6JYE0_NICAT</name>
<comment type="subcellular location">
    <subcellularLocation>
        <location evidence="1">Nucleus</location>
    </subcellularLocation>
</comment>
<dbReference type="Pfam" id="PF03101">
    <property type="entry name" value="FAR1"/>
    <property type="match status" value="1"/>
</dbReference>
<dbReference type="GO" id="GO:0006355">
    <property type="term" value="P:regulation of DNA-templated transcription"/>
    <property type="evidence" value="ECO:0007669"/>
    <property type="project" value="UniProtKB-UniRule"/>
</dbReference>
<dbReference type="PANTHER" id="PTHR31669:SF283">
    <property type="entry name" value="PROTEIN FAR1-RELATED SEQUENCE"/>
    <property type="match status" value="1"/>
</dbReference>
<dbReference type="OMA" id="IQCYTHT"/>
<evidence type="ECO:0000256" key="1">
    <source>
        <dbReference type="RuleBase" id="RU367018"/>
    </source>
</evidence>
<feature type="compositionally biased region" description="Low complexity" evidence="2">
    <location>
        <begin position="11"/>
        <end position="23"/>
    </location>
</feature>
<sequence>MDSNQENLAVQQNMNPNEHNTNTTTMNINQIIEPDGEYHGEANDDEEQVLGNELELCDVDREMANEFTEEDVVVGPISEMRFRDKDSLFAFYKEHARLNGFSVVKRNSNKKGSDTSRYITYCCDRARIRKTKFSTKSNNCNSRLAAVLDDSGCWRVSKGVHDHNHDLLPSMSRLMAGHRSVCDSLKRNLVAHDRSSIRPSKNIRLAEVQRGGPQNLGYTPKDCRNFILKSRNFEMQEGNAQLLLNFFREMQVKDREFFYSIDVDYIGRQRNVKKWVPVYLDVYFWAGMLSTQRSEGMHAFFDGYITRQSTLRMFVHQYELAIGAKHEKELEAEYRSKGFQIVCESIFKWEEQAIQCYTHTVYEFFKTQLRKLYQCEVSSPDDHQVVHGVEKFIVSDYSIFKKNARNPVEYTVAYIPIGDYFSYSCKWFESRGILCCHILKILPHKKIDKIDERYILTRWRRDAIRPHLNRFHQIGYPNMTPEYKTYRSMLKHFDMACDIALGTSVKVQYVKHNLKKMVHDLQNWDDKMIVPNLDQDDSDETEGTTLRDPHYTNSHGRTCLNRYRGRIEYYFTSSQPRGVFGASNGARTGVRGGGRGGG</sequence>
<evidence type="ECO:0000259" key="3">
    <source>
        <dbReference type="Pfam" id="PF03101"/>
    </source>
</evidence>
<keyword evidence="5" id="KW-1185">Reference proteome</keyword>
<dbReference type="Proteomes" id="UP000187609">
    <property type="component" value="Unassembled WGS sequence"/>
</dbReference>
<evidence type="ECO:0000256" key="2">
    <source>
        <dbReference type="SAM" id="MobiDB-lite"/>
    </source>
</evidence>
<feature type="compositionally biased region" description="Polar residues" evidence="2">
    <location>
        <begin position="1"/>
        <end position="10"/>
    </location>
</feature>
<accession>A0A1J6JYE0</accession>
<dbReference type="STRING" id="49451.A0A1J6JYE0"/>
<comment type="similarity">
    <text evidence="1">Belongs to the FHY3/FAR1 family.</text>
</comment>
<dbReference type="PANTHER" id="PTHR31669">
    <property type="entry name" value="PROTEIN FAR1-RELATED SEQUENCE 10-RELATED"/>
    <property type="match status" value="1"/>
</dbReference>
<dbReference type="EMBL" id="MJEQ01003499">
    <property type="protein sequence ID" value="OIT22786.1"/>
    <property type="molecule type" value="Genomic_DNA"/>
</dbReference>
<dbReference type="InterPro" id="IPR031052">
    <property type="entry name" value="FHY3/FAR1"/>
</dbReference>
<keyword evidence="1" id="KW-0862">Zinc</keyword>
<reference evidence="4" key="1">
    <citation type="submission" date="2016-11" db="EMBL/GenBank/DDBJ databases">
        <title>The genome of Nicotiana attenuata.</title>
        <authorList>
            <person name="Xu S."/>
            <person name="Brockmoeller T."/>
            <person name="Gaquerel E."/>
            <person name="Navarro A."/>
            <person name="Kuhl H."/>
            <person name="Gase K."/>
            <person name="Ling Z."/>
            <person name="Zhou W."/>
            <person name="Kreitzer C."/>
            <person name="Stanke M."/>
            <person name="Tang H."/>
            <person name="Lyons E."/>
            <person name="Pandey P."/>
            <person name="Pandey S.P."/>
            <person name="Timmermann B."/>
            <person name="Baldwin I.T."/>
        </authorList>
    </citation>
    <scope>NUCLEOTIDE SEQUENCE [LARGE SCALE GENOMIC DNA]</scope>
    <source>
        <strain evidence="4">UT</strain>
    </source>
</reference>
<feature type="region of interest" description="Disordered" evidence="2">
    <location>
        <begin position="534"/>
        <end position="554"/>
    </location>
</feature>
<feature type="domain" description="FAR1" evidence="3">
    <location>
        <begin position="91"/>
        <end position="169"/>
    </location>
</feature>